<feature type="region of interest" description="Disordered" evidence="1">
    <location>
        <begin position="1"/>
        <end position="32"/>
    </location>
</feature>
<organism evidence="2 3">
    <name type="scientific">Dothidotthia symphoricarpi CBS 119687</name>
    <dbReference type="NCBI Taxonomy" id="1392245"/>
    <lineage>
        <taxon>Eukaryota</taxon>
        <taxon>Fungi</taxon>
        <taxon>Dikarya</taxon>
        <taxon>Ascomycota</taxon>
        <taxon>Pezizomycotina</taxon>
        <taxon>Dothideomycetes</taxon>
        <taxon>Pleosporomycetidae</taxon>
        <taxon>Pleosporales</taxon>
        <taxon>Dothidotthiaceae</taxon>
        <taxon>Dothidotthia</taxon>
    </lineage>
</organism>
<sequence>MAPKRRYNPYPPAPKRAKISKQTHRHPTTNTNKQARLLNTPHSRFITPILLNKLHPRFVKRLARGETDLWFVDMLQEAVENGVVSREDSSYALASPYLVEHHPKTYFYTCAEYMESVGSACEKPPWQQHGAQGSVNGGIVVADEGGEKDGGFGAFCSRSAAAAAAAAAAAVAAAAANYDYDLDQNDDGDDDGEDGTTGRSR</sequence>
<feature type="compositionally biased region" description="Basic residues" evidence="1">
    <location>
        <begin position="15"/>
        <end position="27"/>
    </location>
</feature>
<reference evidence="2" key="1">
    <citation type="journal article" date="2020" name="Stud. Mycol.">
        <title>101 Dothideomycetes genomes: a test case for predicting lifestyles and emergence of pathogens.</title>
        <authorList>
            <person name="Haridas S."/>
            <person name="Albert R."/>
            <person name="Binder M."/>
            <person name="Bloem J."/>
            <person name="Labutti K."/>
            <person name="Salamov A."/>
            <person name="Andreopoulos B."/>
            <person name="Baker S."/>
            <person name="Barry K."/>
            <person name="Bills G."/>
            <person name="Bluhm B."/>
            <person name="Cannon C."/>
            <person name="Castanera R."/>
            <person name="Culley D."/>
            <person name="Daum C."/>
            <person name="Ezra D."/>
            <person name="Gonzalez J."/>
            <person name="Henrissat B."/>
            <person name="Kuo A."/>
            <person name="Liang C."/>
            <person name="Lipzen A."/>
            <person name="Lutzoni F."/>
            <person name="Magnuson J."/>
            <person name="Mondo S."/>
            <person name="Nolan M."/>
            <person name="Ohm R."/>
            <person name="Pangilinan J."/>
            <person name="Park H.-J."/>
            <person name="Ramirez L."/>
            <person name="Alfaro M."/>
            <person name="Sun H."/>
            <person name="Tritt A."/>
            <person name="Yoshinaga Y."/>
            <person name="Zwiers L.-H."/>
            <person name="Turgeon B."/>
            <person name="Goodwin S."/>
            <person name="Spatafora J."/>
            <person name="Crous P."/>
            <person name="Grigoriev I."/>
        </authorList>
    </citation>
    <scope>NUCLEOTIDE SEQUENCE</scope>
    <source>
        <strain evidence="2">CBS 119687</strain>
    </source>
</reference>
<dbReference type="GeneID" id="54413356"/>
<dbReference type="AlphaFoldDB" id="A0A6A6AAG0"/>
<evidence type="ECO:0000313" key="3">
    <source>
        <dbReference type="Proteomes" id="UP000799771"/>
    </source>
</evidence>
<keyword evidence="3" id="KW-1185">Reference proteome</keyword>
<protein>
    <submittedName>
        <fullName evidence="2">Uncharacterized protein</fullName>
    </submittedName>
</protein>
<evidence type="ECO:0000256" key="1">
    <source>
        <dbReference type="SAM" id="MobiDB-lite"/>
    </source>
</evidence>
<dbReference type="Proteomes" id="UP000799771">
    <property type="component" value="Unassembled WGS sequence"/>
</dbReference>
<proteinExistence type="predicted"/>
<name>A0A6A6AAG0_9PLEO</name>
<feature type="compositionally biased region" description="Acidic residues" evidence="1">
    <location>
        <begin position="180"/>
        <end position="194"/>
    </location>
</feature>
<evidence type="ECO:0000313" key="2">
    <source>
        <dbReference type="EMBL" id="KAF2128912.1"/>
    </source>
</evidence>
<feature type="region of interest" description="Disordered" evidence="1">
    <location>
        <begin position="180"/>
        <end position="201"/>
    </location>
</feature>
<dbReference type="EMBL" id="ML977507">
    <property type="protein sequence ID" value="KAF2128912.1"/>
    <property type="molecule type" value="Genomic_DNA"/>
</dbReference>
<dbReference type="RefSeq" id="XP_033523301.1">
    <property type="nucleotide sequence ID" value="XM_033672924.1"/>
</dbReference>
<gene>
    <name evidence="2" type="ORF">P153DRAFT_431757</name>
</gene>
<accession>A0A6A6AAG0</accession>